<name>A0AAV1CXS9_OLDCO</name>
<organism evidence="4 5">
    <name type="scientific">Oldenlandia corymbosa var. corymbosa</name>
    <dbReference type="NCBI Taxonomy" id="529605"/>
    <lineage>
        <taxon>Eukaryota</taxon>
        <taxon>Viridiplantae</taxon>
        <taxon>Streptophyta</taxon>
        <taxon>Embryophyta</taxon>
        <taxon>Tracheophyta</taxon>
        <taxon>Spermatophyta</taxon>
        <taxon>Magnoliopsida</taxon>
        <taxon>eudicotyledons</taxon>
        <taxon>Gunneridae</taxon>
        <taxon>Pentapetalae</taxon>
        <taxon>asterids</taxon>
        <taxon>lamiids</taxon>
        <taxon>Gentianales</taxon>
        <taxon>Rubiaceae</taxon>
        <taxon>Rubioideae</taxon>
        <taxon>Spermacoceae</taxon>
        <taxon>Hedyotis-Oldenlandia complex</taxon>
        <taxon>Oldenlandia</taxon>
    </lineage>
</organism>
<dbReference type="GO" id="GO:0008270">
    <property type="term" value="F:zinc ion binding"/>
    <property type="evidence" value="ECO:0007669"/>
    <property type="project" value="UniProtKB-KW"/>
</dbReference>
<dbReference type="EMBL" id="OX459120">
    <property type="protein sequence ID" value="CAI9099317.1"/>
    <property type="molecule type" value="Genomic_DNA"/>
</dbReference>
<evidence type="ECO:0000259" key="3">
    <source>
        <dbReference type="PROSITE" id="PS50158"/>
    </source>
</evidence>
<feature type="compositionally biased region" description="Basic and acidic residues" evidence="2">
    <location>
        <begin position="96"/>
        <end position="119"/>
    </location>
</feature>
<evidence type="ECO:0000313" key="5">
    <source>
        <dbReference type="Proteomes" id="UP001161247"/>
    </source>
</evidence>
<dbReference type="PROSITE" id="PS50158">
    <property type="entry name" value="ZF_CCHC"/>
    <property type="match status" value="1"/>
</dbReference>
<evidence type="ECO:0000256" key="1">
    <source>
        <dbReference type="PROSITE-ProRule" id="PRU00047"/>
    </source>
</evidence>
<evidence type="ECO:0000313" key="4">
    <source>
        <dbReference type="EMBL" id="CAI9099317.1"/>
    </source>
</evidence>
<evidence type="ECO:0000256" key="2">
    <source>
        <dbReference type="SAM" id="MobiDB-lite"/>
    </source>
</evidence>
<keyword evidence="1" id="KW-0863">Zinc-finger</keyword>
<dbReference type="Pfam" id="PF14392">
    <property type="entry name" value="zf-CCHC_4"/>
    <property type="match status" value="1"/>
</dbReference>
<gene>
    <name evidence="4" type="ORF">OLC1_LOCUS9365</name>
</gene>
<feature type="domain" description="CCHC-type" evidence="3">
    <location>
        <begin position="51"/>
        <end position="64"/>
    </location>
</feature>
<dbReference type="InterPro" id="IPR025836">
    <property type="entry name" value="Zn_knuckle_CX2CX4HX4C"/>
</dbReference>
<dbReference type="PANTHER" id="PTHR31286:SF167">
    <property type="entry name" value="OS09G0268800 PROTEIN"/>
    <property type="match status" value="1"/>
</dbReference>
<accession>A0AAV1CXS9</accession>
<dbReference type="PANTHER" id="PTHR31286">
    <property type="entry name" value="GLYCINE-RICH CELL WALL STRUCTURAL PROTEIN 1.8-LIKE"/>
    <property type="match status" value="1"/>
</dbReference>
<protein>
    <submittedName>
        <fullName evidence="4">OLC1v1036112C1</fullName>
    </submittedName>
</protein>
<keyword evidence="1" id="KW-0862">Zinc</keyword>
<sequence>MVPEAFGSEYKHIKVLVNLDLKNPLERGTLSRHNGKEVWVEFRYEQLPNFCYYCGCIGHLERSCECRMKDIDNNCVTKDQFGPWLRVGYRRRELRDSQRGNLGEKGKSDEENKMGHGWELEEGNDGNLEEMGSVKKRVFEKGERSGTKDNGIRVKESNKDEDTIVKGGGTMTNVPVSQEGVGIEVEQELGVTGRNNTSRSWVEVVSGHGCVEGLITLRRGNLNNVLEQGFDVEKDSIGIQGENMDDEGEYWEEELDENSRVLTDITKQK</sequence>
<keyword evidence="1" id="KW-0479">Metal-binding</keyword>
<dbReference type="GO" id="GO:0003676">
    <property type="term" value="F:nucleic acid binding"/>
    <property type="evidence" value="ECO:0007669"/>
    <property type="project" value="InterPro"/>
</dbReference>
<feature type="region of interest" description="Disordered" evidence="2">
    <location>
        <begin position="96"/>
        <end position="126"/>
    </location>
</feature>
<dbReference type="InterPro" id="IPR040256">
    <property type="entry name" value="At4g02000-like"/>
</dbReference>
<dbReference type="Proteomes" id="UP001161247">
    <property type="component" value="Chromosome 3"/>
</dbReference>
<dbReference type="AlphaFoldDB" id="A0AAV1CXS9"/>
<keyword evidence="5" id="KW-1185">Reference proteome</keyword>
<dbReference type="InterPro" id="IPR001878">
    <property type="entry name" value="Znf_CCHC"/>
</dbReference>
<proteinExistence type="predicted"/>
<reference evidence="4" key="1">
    <citation type="submission" date="2023-03" db="EMBL/GenBank/DDBJ databases">
        <authorList>
            <person name="Julca I."/>
        </authorList>
    </citation>
    <scope>NUCLEOTIDE SEQUENCE</scope>
</reference>